<organism evidence="8">
    <name type="scientific">Brugia malayi</name>
    <name type="common">Filarial nematode worm</name>
    <dbReference type="NCBI Taxonomy" id="6279"/>
    <lineage>
        <taxon>Eukaryota</taxon>
        <taxon>Metazoa</taxon>
        <taxon>Ecdysozoa</taxon>
        <taxon>Nematoda</taxon>
        <taxon>Chromadorea</taxon>
        <taxon>Rhabditida</taxon>
        <taxon>Spirurina</taxon>
        <taxon>Spiruromorpha</taxon>
        <taxon>Filarioidea</taxon>
        <taxon>Onchocercidae</taxon>
        <taxon>Brugia</taxon>
    </lineage>
</organism>
<evidence type="ECO:0000313" key="10">
    <source>
        <dbReference type="WBParaSite" id="Bm11663.1"/>
    </source>
</evidence>
<dbReference type="Gene3D" id="3.40.50.300">
    <property type="entry name" value="P-loop containing nucleotide triphosphate hydrolases"/>
    <property type="match status" value="1"/>
</dbReference>
<accession>A0A8L7SN87</accession>
<keyword evidence="5" id="KW-1015">Disulfide bond</keyword>
<evidence type="ECO:0000256" key="5">
    <source>
        <dbReference type="PIRSR" id="PIRSR637359-3"/>
    </source>
</evidence>
<name>A0A4E9EVR8_BRUMA</name>
<feature type="active site" description="For sulfotransferase activity" evidence="3">
    <location>
        <position position="83"/>
    </location>
</feature>
<reference evidence="10" key="3">
    <citation type="submission" date="2022-04" db="UniProtKB">
        <authorList>
            <consortium name="WormBaseParasite"/>
        </authorList>
    </citation>
    <scope>IDENTIFICATION</scope>
</reference>
<proteinExistence type="predicted"/>
<dbReference type="GeneID" id="66057621"/>
<evidence type="ECO:0000256" key="2">
    <source>
        <dbReference type="ARBA" id="ARBA00023180"/>
    </source>
</evidence>
<evidence type="ECO:0000256" key="3">
    <source>
        <dbReference type="PIRSR" id="PIRSR637359-1"/>
    </source>
</evidence>
<dbReference type="PANTHER" id="PTHR10605">
    <property type="entry name" value="HEPARAN SULFATE SULFOTRANSFERASE"/>
    <property type="match status" value="1"/>
</dbReference>
<dbReference type="WBParaSite" id="Bm11663.1">
    <property type="protein sequence ID" value="Bm11663.1"/>
    <property type="gene ID" value="WBGene00231924"/>
</dbReference>
<feature type="domain" description="Sulfotransferase" evidence="7">
    <location>
        <begin position="74"/>
        <end position="315"/>
    </location>
</feature>
<evidence type="ECO:0000259" key="7">
    <source>
        <dbReference type="Pfam" id="PF00685"/>
    </source>
</evidence>
<evidence type="ECO:0000256" key="6">
    <source>
        <dbReference type="SAM" id="Phobius"/>
    </source>
</evidence>
<keyword evidence="2" id="KW-0325">Glycoprotein</keyword>
<dbReference type="CTD" id="66057621"/>
<gene>
    <name evidence="8" type="primary">Bma-hst-3.2</name>
    <name evidence="8" type="ORF">BM_BM11663</name>
</gene>
<feature type="binding site" evidence="4">
    <location>
        <begin position="296"/>
        <end position="300"/>
    </location>
    <ligand>
        <name>3'-phosphoadenylyl sulfate</name>
        <dbReference type="ChEBI" id="CHEBI:58339"/>
    </ligand>
</feature>
<reference evidence="8" key="2">
    <citation type="submission" date="2019-04" db="EMBL/GenBank/DDBJ databases">
        <authorList>
            <person name="Howe K."/>
            <person name="Paulini M."/>
            <person name="Williams G."/>
        </authorList>
    </citation>
    <scope>NUCLEOTIDE SEQUENCE [LARGE SCALE GENOMIC DNA]</scope>
    <source>
        <strain evidence="8">FR3</strain>
    </source>
</reference>
<dbReference type="AlphaFoldDB" id="A0A4E9EVR8"/>
<dbReference type="InterPro" id="IPR027417">
    <property type="entry name" value="P-loop_NTPase"/>
</dbReference>
<feature type="binding site" evidence="4">
    <location>
        <position position="164"/>
    </location>
    <ligand>
        <name>3'-phosphoadenylyl sulfate</name>
        <dbReference type="ChEBI" id="CHEBI:58339"/>
    </ligand>
</feature>
<feature type="disulfide bond" evidence="5">
    <location>
        <begin position="281"/>
        <end position="291"/>
    </location>
</feature>
<evidence type="ECO:0000256" key="4">
    <source>
        <dbReference type="PIRSR" id="PIRSR637359-2"/>
    </source>
</evidence>
<protein>
    <submittedName>
        <fullName evidence="10">Sulfotransfer_1 domain-containing protein</fullName>
    </submittedName>
</protein>
<feature type="binding site" evidence="4">
    <location>
        <begin position="83"/>
        <end position="87"/>
    </location>
    <ligand>
        <name>3'-phosphoadenylyl sulfate</name>
        <dbReference type="ChEBI" id="CHEBI:58339"/>
    </ligand>
</feature>
<evidence type="ECO:0000256" key="1">
    <source>
        <dbReference type="ARBA" id="ARBA00022679"/>
    </source>
</evidence>
<dbReference type="Proteomes" id="UP000006672">
    <property type="component" value="Unassembled WGS sequence"/>
</dbReference>
<evidence type="ECO:0000313" key="9">
    <source>
        <dbReference type="Proteomes" id="UP000006672"/>
    </source>
</evidence>
<dbReference type="OrthoDB" id="411451at2759"/>
<dbReference type="SUPFAM" id="SSF52540">
    <property type="entry name" value="P-loop containing nucleoside triphosphate hydrolases"/>
    <property type="match status" value="1"/>
</dbReference>
<keyword evidence="9" id="KW-1185">Reference proteome</keyword>
<dbReference type="GO" id="GO:0008467">
    <property type="term" value="F:[heparan sulfate]-glucosamine 3-sulfotransferase activity"/>
    <property type="evidence" value="ECO:0007669"/>
    <property type="project" value="TreeGrafter"/>
</dbReference>
<accession>A0A4E9EVR8</accession>
<dbReference type="InterPro" id="IPR037359">
    <property type="entry name" value="NST/OST"/>
</dbReference>
<feature type="binding site" evidence="4">
    <location>
        <position position="172"/>
    </location>
    <ligand>
        <name>3'-phosphoadenylyl sulfate</name>
        <dbReference type="ChEBI" id="CHEBI:58339"/>
    </ligand>
</feature>
<dbReference type="EMBL" id="CAAKNF010000196">
    <property type="protein sequence ID" value="VIO87765.1"/>
    <property type="molecule type" value="Genomic_DNA"/>
</dbReference>
<dbReference type="Pfam" id="PF00685">
    <property type="entry name" value="Sulfotransfer_1"/>
    <property type="match status" value="1"/>
</dbReference>
<keyword evidence="6" id="KW-0812">Transmembrane</keyword>
<reference evidence="9" key="1">
    <citation type="journal article" date="2007" name="Science">
        <title>Draft genome of the filarial nematode parasite Brugia malayi.</title>
        <authorList>
            <person name="Ghedin E."/>
            <person name="Wang S."/>
            <person name="Spiro D."/>
            <person name="Caler E."/>
            <person name="Zhao Q."/>
            <person name="Crabtree J."/>
            <person name="Allen J.E."/>
            <person name="Delcher A.L."/>
            <person name="Guiliano D.B."/>
            <person name="Miranda-Saavedra D."/>
            <person name="Angiuoli S.V."/>
            <person name="Creasy T."/>
            <person name="Amedeo P."/>
            <person name="Haas B."/>
            <person name="El-Sayed N.M."/>
            <person name="Wortman J.R."/>
            <person name="Feldblyum T."/>
            <person name="Tallon L."/>
            <person name="Schatz M."/>
            <person name="Shumway M."/>
            <person name="Koo H."/>
            <person name="Salzberg S.L."/>
            <person name="Schobel S."/>
            <person name="Pertea M."/>
            <person name="Pop M."/>
            <person name="White O."/>
            <person name="Barton G.J."/>
            <person name="Carlow C.K."/>
            <person name="Crawford M.J."/>
            <person name="Daub J."/>
            <person name="Dimmic M.W."/>
            <person name="Estes C.F."/>
            <person name="Foster J.M."/>
            <person name="Ganatra M."/>
            <person name="Gregory W.F."/>
            <person name="Johnson N.M."/>
            <person name="Jin J."/>
            <person name="Komuniecki R."/>
            <person name="Korf I."/>
            <person name="Kumar S."/>
            <person name="Laney S."/>
            <person name="Li B.W."/>
            <person name="Li W."/>
            <person name="Lindblom T.H."/>
            <person name="Lustigman S."/>
            <person name="Ma D."/>
            <person name="Maina C.V."/>
            <person name="Martin D.M."/>
            <person name="McCarter J.P."/>
            <person name="McReynolds L."/>
            <person name="Mitreva M."/>
            <person name="Nutman T.B."/>
            <person name="Parkinson J."/>
            <person name="Peregrin-Alvarez J.M."/>
            <person name="Poole C."/>
            <person name="Ren Q."/>
            <person name="Saunders L."/>
            <person name="Sluder A.E."/>
            <person name="Smith K."/>
            <person name="Stanke M."/>
            <person name="Unnasch T.R."/>
            <person name="Ware J."/>
            <person name="Wei A.D."/>
            <person name="Weil G."/>
            <person name="Williams D.J."/>
            <person name="Zhang Y."/>
            <person name="Williams S.A."/>
            <person name="Fraser-Liggett C."/>
            <person name="Slatko B."/>
            <person name="Blaxter M.L."/>
            <person name="Scott A.L."/>
        </authorList>
    </citation>
    <scope>NUCLEOTIDE SEQUENCE</scope>
    <source>
        <strain evidence="9">FR3</strain>
    </source>
</reference>
<dbReference type="RefSeq" id="XP_042930372.1">
    <property type="nucleotide sequence ID" value="XM_043074438.1"/>
</dbReference>
<evidence type="ECO:0000313" key="8">
    <source>
        <dbReference type="EMBL" id="VIO87765.1"/>
    </source>
</evidence>
<dbReference type="GO" id="GO:0015012">
    <property type="term" value="P:heparan sulfate proteoglycan biosynthetic process"/>
    <property type="evidence" value="ECO:0007669"/>
    <property type="project" value="EnsemblMetazoa"/>
</dbReference>
<sequence length="334" mass="38545">MRGREKERGKGEISLILDPLKSELYNANMLVSISFMYYFICNIILIYTYHKLPTVYGMNIIVNDTAMIVQKRFPQAIIIGVKKAGTRALLEFLRLNPAIKAPGPEVHFFDKNFDKGFGWYRNRMPETSITEITVEKTPAYFVSKTAPGRVHSLNSTIKLIVVVRNPITRAISDYTQTISKKRRDILMPSFEEMVLGNNSSNATGMKNGVNASWGAIRIGIYHRHIRRWLQHFSLHQIHFVDGERLITNPAAEIYAVERFLTVKPVVRQSNFATDPLKGFPCVLRKDDTLHCLGKTKGRAHPNIRLDVIQKLANFYRPQNEEFFKLINKRFHWHI</sequence>
<dbReference type="KEGG" id="bmy:BM_BM11663"/>
<dbReference type="PANTHER" id="PTHR10605:SF72">
    <property type="entry name" value="HEPARAN SULFATE 3-O SULFOTRANSFERASE-B, ISOFORM A"/>
    <property type="match status" value="1"/>
</dbReference>
<feature type="transmembrane region" description="Helical" evidence="6">
    <location>
        <begin position="29"/>
        <end position="49"/>
    </location>
</feature>
<keyword evidence="1" id="KW-0808">Transferase</keyword>
<dbReference type="InterPro" id="IPR000863">
    <property type="entry name" value="Sulfotransferase_dom"/>
</dbReference>
<keyword evidence="6" id="KW-1133">Transmembrane helix</keyword>
<keyword evidence="6" id="KW-0472">Membrane</keyword>